<dbReference type="InterPro" id="IPR013922">
    <property type="entry name" value="Cyclin_PHO80-like"/>
</dbReference>
<dbReference type="GO" id="GO:0005634">
    <property type="term" value="C:nucleus"/>
    <property type="evidence" value="ECO:0007669"/>
    <property type="project" value="TreeGrafter"/>
</dbReference>
<proteinExistence type="predicted"/>
<keyword evidence="3" id="KW-1185">Reference proteome</keyword>
<organism evidence="2 3">
    <name type="scientific">Lichtheimia corymbifera JMRC:FSU:9682</name>
    <dbReference type="NCBI Taxonomy" id="1263082"/>
    <lineage>
        <taxon>Eukaryota</taxon>
        <taxon>Fungi</taxon>
        <taxon>Fungi incertae sedis</taxon>
        <taxon>Mucoromycota</taxon>
        <taxon>Mucoromycotina</taxon>
        <taxon>Mucoromycetes</taxon>
        <taxon>Mucorales</taxon>
        <taxon>Lichtheimiaceae</taxon>
        <taxon>Lichtheimia</taxon>
    </lineage>
</organism>
<evidence type="ECO:0000313" key="2">
    <source>
        <dbReference type="EMBL" id="CDH56018.1"/>
    </source>
</evidence>
<dbReference type="GO" id="GO:0016538">
    <property type="term" value="F:cyclin-dependent protein serine/threonine kinase regulator activity"/>
    <property type="evidence" value="ECO:0007669"/>
    <property type="project" value="TreeGrafter"/>
</dbReference>
<evidence type="ECO:0000313" key="3">
    <source>
        <dbReference type="Proteomes" id="UP000027586"/>
    </source>
</evidence>
<feature type="compositionally biased region" description="Pro residues" evidence="1">
    <location>
        <begin position="92"/>
        <end position="107"/>
    </location>
</feature>
<dbReference type="OrthoDB" id="286814at2759"/>
<feature type="region of interest" description="Disordered" evidence="1">
    <location>
        <begin position="239"/>
        <end position="268"/>
    </location>
</feature>
<feature type="compositionally biased region" description="Low complexity" evidence="1">
    <location>
        <begin position="14"/>
        <end position="23"/>
    </location>
</feature>
<feature type="compositionally biased region" description="Low complexity" evidence="1">
    <location>
        <begin position="119"/>
        <end position="152"/>
    </location>
</feature>
<dbReference type="STRING" id="1263082.A0A068S0Z3"/>
<dbReference type="AlphaFoldDB" id="A0A068S0Z3"/>
<gene>
    <name evidence="2" type="ORF">LCOR_07107.1</name>
</gene>
<protein>
    <submittedName>
        <fullName evidence="2">G1 s-specific cyclin pas1</fullName>
    </submittedName>
</protein>
<dbReference type="GO" id="GO:0019901">
    <property type="term" value="F:protein kinase binding"/>
    <property type="evidence" value="ECO:0007669"/>
    <property type="project" value="InterPro"/>
</dbReference>
<dbReference type="Pfam" id="PF08613">
    <property type="entry name" value="Cyclin"/>
    <property type="match status" value="1"/>
</dbReference>
<evidence type="ECO:0000256" key="1">
    <source>
        <dbReference type="SAM" id="MobiDB-lite"/>
    </source>
</evidence>
<dbReference type="Proteomes" id="UP000027586">
    <property type="component" value="Unassembled WGS sequence"/>
</dbReference>
<accession>A0A068S0Z3</accession>
<reference evidence="2" key="1">
    <citation type="submission" date="2013-08" db="EMBL/GenBank/DDBJ databases">
        <title>Gene expansion shapes genome architecture in the human pathogen Lichtheimia corymbifera: an evolutionary genomics analysis in the ancient terrestrial Mucorales (Mucoromycotina).</title>
        <authorList>
            <person name="Schwartze V.U."/>
            <person name="Winter S."/>
            <person name="Shelest E."/>
            <person name="Marcet-Houben M."/>
            <person name="Horn F."/>
            <person name="Wehner S."/>
            <person name="Hoffmann K."/>
            <person name="Riege K."/>
            <person name="Sammeth M."/>
            <person name="Nowrousian M."/>
            <person name="Valiante V."/>
            <person name="Linde J."/>
            <person name="Jacobsen I.D."/>
            <person name="Marz M."/>
            <person name="Brakhage A.A."/>
            <person name="Gabaldon T."/>
            <person name="Bocker S."/>
            <person name="Voigt K."/>
        </authorList>
    </citation>
    <scope>NUCLEOTIDE SEQUENCE [LARGE SCALE GENOMIC DNA]</scope>
    <source>
        <strain evidence="2">FSU 9682</strain>
    </source>
</reference>
<comment type="caution">
    <text evidence="2">The sequence shown here is derived from an EMBL/GenBank/DDBJ whole genome shotgun (WGS) entry which is preliminary data.</text>
</comment>
<dbReference type="PANTHER" id="PTHR15615">
    <property type="match status" value="1"/>
</dbReference>
<dbReference type="Gene3D" id="1.10.472.10">
    <property type="entry name" value="Cyclin-like"/>
    <property type="match status" value="1"/>
</dbReference>
<feature type="region of interest" description="Disordered" evidence="1">
    <location>
        <begin position="84"/>
        <end position="159"/>
    </location>
</feature>
<dbReference type="GO" id="GO:0000307">
    <property type="term" value="C:cyclin-dependent protein kinase holoenzyme complex"/>
    <property type="evidence" value="ECO:0007669"/>
    <property type="project" value="TreeGrafter"/>
</dbReference>
<sequence length="370" mass="41554">MTTSDVHVPAFDPTTTSVTTRATAPGSYYHPCFQPSMTTTTTTTTTTTVTHPHTTTTTFALNSTTDPSLYSLTHGSYQYPHHLLQQQQQSQPLPPLPLQQLPPPQQPPFALSSMPSDLSSVSSSSTSSSSSSSSSNTSFSVASAATNSTTVTPEDDEKPCEKYRQFLHSTRQERTVVIDKLVDVSAEIIDSIWNPARDSKVVSTRNFIHEILKRSKATYSTLQISLFYLFRVKKRVHDRLQTRHRMPPSPPLSPPRDNSSSGHVGAKKNRDRMEDMMLCGRRMFLASLMVASKYLQDKNYRNRAWAKIAGLDLKEVNTAELAFLRLIDYKLHISKPTFDKWYTLLHGYLQKKQQEKTSPACAFQIKMDSV</sequence>
<feature type="region of interest" description="Disordered" evidence="1">
    <location>
        <begin position="1"/>
        <end position="24"/>
    </location>
</feature>
<dbReference type="CDD" id="cd20557">
    <property type="entry name" value="CYCLIN_ScPCL1-like"/>
    <property type="match status" value="1"/>
</dbReference>
<name>A0A068S0Z3_9FUNG</name>
<dbReference type="VEuPathDB" id="FungiDB:LCOR_07107.1"/>
<dbReference type="PANTHER" id="PTHR15615:SF36">
    <property type="entry name" value="PHO85 CYCLIN-5"/>
    <property type="match status" value="1"/>
</dbReference>
<dbReference type="EMBL" id="CBTN010000034">
    <property type="protein sequence ID" value="CDH56018.1"/>
    <property type="molecule type" value="Genomic_DNA"/>
</dbReference>